<gene>
    <name evidence="1" type="ORF">CACET_c15570</name>
</gene>
<accession>A0A0D8ID68</accession>
<keyword evidence="2" id="KW-1185">Reference proteome</keyword>
<dbReference type="RefSeq" id="WP_044823758.1">
    <property type="nucleotide sequence ID" value="NZ_CP009687.1"/>
</dbReference>
<protein>
    <submittedName>
        <fullName evidence="1">Phage portal protein lambda family</fullName>
    </submittedName>
</protein>
<dbReference type="AlphaFoldDB" id="A0A0D8ID68"/>
<dbReference type="InterPro" id="IPR006429">
    <property type="entry name" value="Phage_lambda_portal"/>
</dbReference>
<name>A0A0D8ID68_9CLOT</name>
<dbReference type="KEGG" id="cace:CACET_c15570"/>
<proteinExistence type="predicted"/>
<dbReference type="GO" id="GO:0005198">
    <property type="term" value="F:structural molecule activity"/>
    <property type="evidence" value="ECO:0007669"/>
    <property type="project" value="InterPro"/>
</dbReference>
<dbReference type="Pfam" id="PF05136">
    <property type="entry name" value="Phage_portal_2"/>
    <property type="match status" value="1"/>
</dbReference>
<dbReference type="Proteomes" id="UP000035704">
    <property type="component" value="Chromosome"/>
</dbReference>
<dbReference type="STRING" id="84022.CACET_c15570"/>
<sequence>MNIIDKMYAVIAPKEALRRTVARKHLEVLNSGYSHHGASRTKKSLLGWLSTGGSAKEDIADNLALLRERSRDLFMGVPLATGAIKTTRTNVVGSGLKLKAQIDAKFLGMSDEEADEWEEKVEREFSLWADSVHCDAQRLNNFYELQQLAFLSWLMSGDCVVLLPVISRPNMPYDLRIQLIEADRVSTPYNKKNEDKIVSGVEIGRHGEVLAYYISKKHPLSNSNLRNEWIRVEAFGKETGRPNVLHLMESERPEQYRGVPILAPVIESLKQLGRYTEAELMAAVISGMYTVFIKSENPTEGQLGQVILDEDRVDDKDENSYELGNGAIIALGEGEDIKEANPGRPNTAFEGFVTAVSRQIGSALEIPYELLIKHFTASYSASRAALLEAWKMFRMRRAWLASDFCQPVYEEFLVEAVAKGRVSAPGFFNDPMVRKAYSGAKWNGPSQGQIDPLKEVRAANERVLGGYSTRVDETIELTGGNWMRNHRQRVKEERMRREGGLIVDEKSQQVLETKELEED</sequence>
<dbReference type="PATRIC" id="fig|84022.5.peg.3010"/>
<dbReference type="GO" id="GO:0019068">
    <property type="term" value="P:virion assembly"/>
    <property type="evidence" value="ECO:0007669"/>
    <property type="project" value="InterPro"/>
</dbReference>
<organism evidence="1 2">
    <name type="scientific">Clostridium aceticum</name>
    <dbReference type="NCBI Taxonomy" id="84022"/>
    <lineage>
        <taxon>Bacteria</taxon>
        <taxon>Bacillati</taxon>
        <taxon>Bacillota</taxon>
        <taxon>Clostridia</taxon>
        <taxon>Eubacteriales</taxon>
        <taxon>Clostridiaceae</taxon>
        <taxon>Clostridium</taxon>
    </lineage>
</organism>
<evidence type="ECO:0000313" key="1">
    <source>
        <dbReference type="EMBL" id="AKL95006.1"/>
    </source>
</evidence>
<dbReference type="EMBL" id="CP009687">
    <property type="protein sequence ID" value="AKL95006.1"/>
    <property type="molecule type" value="Genomic_DNA"/>
</dbReference>
<reference evidence="1 2" key="1">
    <citation type="submission" date="2014-10" db="EMBL/GenBank/DDBJ databases">
        <title>Genome sequence of Clostridium aceticum DSM 1496.</title>
        <authorList>
            <person name="Poehlein A."/>
            <person name="Schiel-Bengelsdorf B."/>
            <person name="Gottschalk G."/>
            <person name="Duerre P."/>
            <person name="Daniel R."/>
        </authorList>
    </citation>
    <scope>NUCLEOTIDE SEQUENCE [LARGE SCALE GENOMIC DNA]</scope>
    <source>
        <strain evidence="1 2">DSM 1496</strain>
    </source>
</reference>
<dbReference type="NCBIfam" id="TIGR01539">
    <property type="entry name" value="portal_lambda"/>
    <property type="match status" value="1"/>
</dbReference>
<evidence type="ECO:0000313" key="2">
    <source>
        <dbReference type="Proteomes" id="UP000035704"/>
    </source>
</evidence>
<dbReference type="OrthoDB" id="9770450at2"/>